<feature type="compositionally biased region" description="Low complexity" evidence="3">
    <location>
        <begin position="134"/>
        <end position="153"/>
    </location>
</feature>
<dbReference type="EMBL" id="JASBNA010000003">
    <property type="protein sequence ID" value="KAK7694087.1"/>
    <property type="molecule type" value="Genomic_DNA"/>
</dbReference>
<evidence type="ECO:0000259" key="4">
    <source>
        <dbReference type="Pfam" id="PF07728"/>
    </source>
</evidence>
<comment type="caution">
    <text evidence="5">The sequence shown here is derived from an EMBL/GenBank/DDBJ whole genome shotgun (WGS) entry which is preliminary data.</text>
</comment>
<dbReference type="Pfam" id="PF07728">
    <property type="entry name" value="AAA_5"/>
    <property type="match status" value="1"/>
</dbReference>
<feature type="region of interest" description="Disordered" evidence="3">
    <location>
        <begin position="448"/>
        <end position="535"/>
    </location>
</feature>
<feature type="compositionally biased region" description="Polar residues" evidence="3">
    <location>
        <begin position="259"/>
        <end position="270"/>
    </location>
</feature>
<dbReference type="GO" id="GO:0016887">
    <property type="term" value="F:ATP hydrolysis activity"/>
    <property type="evidence" value="ECO:0007669"/>
    <property type="project" value="InterPro"/>
</dbReference>
<dbReference type="Gene3D" id="3.40.50.300">
    <property type="entry name" value="P-loop containing nucleotide triphosphate hydrolases"/>
    <property type="match status" value="1"/>
</dbReference>
<accession>A0AAW0GN57</accession>
<keyword evidence="1" id="KW-0547">Nucleotide-binding</keyword>
<feature type="region of interest" description="Disordered" evidence="3">
    <location>
        <begin position="52"/>
        <end position="217"/>
    </location>
</feature>
<reference evidence="5 6" key="1">
    <citation type="submission" date="2022-09" db="EMBL/GenBank/DDBJ databases">
        <authorList>
            <person name="Palmer J.M."/>
        </authorList>
    </citation>
    <scope>NUCLEOTIDE SEQUENCE [LARGE SCALE GENOMIC DNA]</scope>
    <source>
        <strain evidence="5 6">DSM 7382</strain>
    </source>
</reference>
<feature type="region of interest" description="Disordered" evidence="3">
    <location>
        <begin position="595"/>
        <end position="665"/>
    </location>
</feature>
<feature type="domain" description="ATPase dynein-related AAA" evidence="4">
    <location>
        <begin position="891"/>
        <end position="1011"/>
    </location>
</feature>
<keyword evidence="2" id="KW-0067">ATP-binding</keyword>
<organism evidence="5 6">
    <name type="scientific">Cerrena zonata</name>
    <dbReference type="NCBI Taxonomy" id="2478898"/>
    <lineage>
        <taxon>Eukaryota</taxon>
        <taxon>Fungi</taxon>
        <taxon>Dikarya</taxon>
        <taxon>Basidiomycota</taxon>
        <taxon>Agaricomycotina</taxon>
        <taxon>Agaricomycetes</taxon>
        <taxon>Polyporales</taxon>
        <taxon>Cerrenaceae</taxon>
        <taxon>Cerrena</taxon>
    </lineage>
</organism>
<dbReference type="InterPro" id="IPR036770">
    <property type="entry name" value="Ankyrin_rpt-contain_sf"/>
</dbReference>
<dbReference type="InterPro" id="IPR050130">
    <property type="entry name" value="ClpA_ClpB"/>
</dbReference>
<dbReference type="Gene3D" id="1.25.40.20">
    <property type="entry name" value="Ankyrin repeat-containing domain"/>
    <property type="match status" value="1"/>
</dbReference>
<feature type="compositionally biased region" description="Polar residues" evidence="3">
    <location>
        <begin position="104"/>
        <end position="129"/>
    </location>
</feature>
<dbReference type="InterPro" id="IPR011704">
    <property type="entry name" value="ATPase_dyneun-rel_AAA"/>
</dbReference>
<dbReference type="Proteomes" id="UP001385951">
    <property type="component" value="Unassembled WGS sequence"/>
</dbReference>
<protein>
    <recommendedName>
        <fullName evidence="4">ATPase dynein-related AAA domain-containing protein</fullName>
    </recommendedName>
</protein>
<feature type="region of interest" description="Disordered" evidence="3">
    <location>
        <begin position="797"/>
        <end position="820"/>
    </location>
</feature>
<feature type="compositionally biased region" description="Polar residues" evidence="3">
    <location>
        <begin position="520"/>
        <end position="531"/>
    </location>
</feature>
<dbReference type="GO" id="GO:0005524">
    <property type="term" value="F:ATP binding"/>
    <property type="evidence" value="ECO:0007669"/>
    <property type="project" value="UniProtKB-KW"/>
</dbReference>
<dbReference type="GO" id="GO:0034605">
    <property type="term" value="P:cellular response to heat"/>
    <property type="evidence" value="ECO:0007669"/>
    <property type="project" value="TreeGrafter"/>
</dbReference>
<dbReference type="SUPFAM" id="SSF52540">
    <property type="entry name" value="P-loop containing nucleoside triphosphate hydrolases"/>
    <property type="match status" value="1"/>
</dbReference>
<feature type="region of interest" description="Disordered" evidence="3">
    <location>
        <begin position="259"/>
        <end position="309"/>
    </location>
</feature>
<feature type="region of interest" description="Disordered" evidence="3">
    <location>
        <begin position="384"/>
        <end position="428"/>
    </location>
</feature>
<dbReference type="InterPro" id="IPR027417">
    <property type="entry name" value="P-loop_NTPase"/>
</dbReference>
<dbReference type="PANTHER" id="PTHR11638">
    <property type="entry name" value="ATP-DEPENDENT CLP PROTEASE"/>
    <property type="match status" value="1"/>
</dbReference>
<evidence type="ECO:0000313" key="5">
    <source>
        <dbReference type="EMBL" id="KAK7694087.1"/>
    </source>
</evidence>
<evidence type="ECO:0000256" key="1">
    <source>
        <dbReference type="ARBA" id="ARBA00022741"/>
    </source>
</evidence>
<keyword evidence="6" id="KW-1185">Reference proteome</keyword>
<feature type="compositionally biased region" description="Low complexity" evidence="3">
    <location>
        <begin position="384"/>
        <end position="397"/>
    </location>
</feature>
<feature type="compositionally biased region" description="Low complexity" evidence="3">
    <location>
        <begin position="647"/>
        <end position="665"/>
    </location>
</feature>
<feature type="compositionally biased region" description="Low complexity" evidence="3">
    <location>
        <begin position="475"/>
        <end position="487"/>
    </location>
</feature>
<dbReference type="AlphaFoldDB" id="A0AAW0GN57"/>
<dbReference type="GO" id="GO:0005737">
    <property type="term" value="C:cytoplasm"/>
    <property type="evidence" value="ECO:0007669"/>
    <property type="project" value="TreeGrafter"/>
</dbReference>
<gene>
    <name evidence="5" type="ORF">QCA50_003663</name>
</gene>
<evidence type="ECO:0000256" key="2">
    <source>
        <dbReference type="ARBA" id="ARBA00022840"/>
    </source>
</evidence>
<name>A0AAW0GN57_9APHY</name>
<evidence type="ECO:0000256" key="3">
    <source>
        <dbReference type="SAM" id="MobiDB-lite"/>
    </source>
</evidence>
<dbReference type="PANTHER" id="PTHR11638:SF18">
    <property type="entry name" value="HEAT SHOCK PROTEIN 104"/>
    <property type="match status" value="1"/>
</dbReference>
<evidence type="ECO:0000313" key="6">
    <source>
        <dbReference type="Proteomes" id="UP001385951"/>
    </source>
</evidence>
<proteinExistence type="predicted"/>
<sequence length="1127" mass="122453">MALGPVIQQDDEDISPGLSVVSSPVQLNYMQHEPEEEREEFEEEEVASFVVLPSSHEQDELQLDYPAESPSNILHLGEEEDFSSPSSFVATLEDEDVTEVLPPSSINSPHEASAQPVATSPVASQTSPASHAASYDSDTSHESSPSHWSASISQATRIFRTPENRSRPRPPSSVPTVSHIGQLEAHFHREDSIDSGYADGWIGPSPLALSPPERSPRRVSTLSLLSSPFGSPSRVISSPTFVPSGSAAWPATNLFNTRSERTQSSVSTLQAPIDDDLDSPSDYYLRRTSQSSHIEPNVEETVRPPSTPVLPDEGFEEGMSFELPESAGSAVSRLVDEEEPVPLEEIALPTVLSPTEDSTDMFDTYYASTPPPSVSVVSSPIVTSSPRLASLPSSRPSVFTRPRKTTPSSLSIPSPPSETQLGPASAPMLVPVPPLSAFGSPRLSAPVSASEAEMKTPVSGSSTKVPFGFRHTSRSRNPSRNSIRSPDSVPPSPRLSAMSEARSTPSSPFQVIPDSKDPSRASTPQPTSSRASRLKPLRLSMILNSSSVASSSLAYSSIPPSLTTGTSAPSSAPIFPSPTVSSDYSISNNPLISHSQSASIPTHDHNTLILGPTRTHLDDTYQSMPHSAPISRPTSWQKFPESRRSSRTSSILLPSNRNSLRPSSRLSERLVPLDENAEVIFNHMEDEEDDYQFEDPELEDTIRGPAVSPPDQVYSRPPSVLHSPIHAIATPRPSLLFAIASDDVEEVRKVLESGEAGPNDDVGPQSALAFTLTANNLNHKMEIVKLLLAHGANPSTLRDVDHSTSSSGGHSDFDSGRGTPSMAAVIENADPATRYYIARAEAPQTRRTSALIHRSFFRPLAKVRYDLIGQDRALEQLFRVLGMPTVSPIVVLLCGPSGHGKSLLARKFGSLLDVPTHTVNMTTLRSTHDIWRSYSMNPHEEPSNLTLTDFLLENEGKRCVVVLDEIEKTENETYLSSLLMPWELGRCSFEAGRRHVDVSKVIWLGTSNIGHDLVFEHQAARENPEEPVSRESYVDLMGMLRPLVSQRLGPSLLSRVTTVLPFVPFSREEKMAIAAEALYALAGEDARSLPSATIEKLVQNSIREYVPAEGARSLYRAVSTQLLDTIY</sequence>